<evidence type="ECO:0000256" key="3">
    <source>
        <dbReference type="ARBA" id="ARBA00022833"/>
    </source>
</evidence>
<evidence type="ECO:0000256" key="2">
    <source>
        <dbReference type="ARBA" id="ARBA00022723"/>
    </source>
</evidence>
<comment type="similarity">
    <text evidence="8">Belongs to the small Tim family.</text>
</comment>
<protein>
    <recommendedName>
        <fullName evidence="8">Mitochondrial import inner membrane translocase subunit</fullName>
    </recommendedName>
</protein>
<keyword evidence="2" id="KW-0479">Metal-binding</keyword>
<dbReference type="Gene3D" id="1.10.287.810">
    <property type="entry name" value="Mitochondrial import inner membrane translocase subunit tim13 like domains"/>
    <property type="match status" value="1"/>
</dbReference>
<comment type="caution">
    <text evidence="10">The sequence shown here is derived from an EMBL/GenBank/DDBJ whole genome shotgun (WGS) entry which is preliminary data.</text>
</comment>
<dbReference type="AlphaFoldDB" id="A0AAW1R0K3"/>
<dbReference type="EMBL" id="JALJOU010000060">
    <property type="protein sequence ID" value="KAK9827249.1"/>
    <property type="molecule type" value="Genomic_DNA"/>
</dbReference>
<keyword evidence="8" id="KW-0472">Membrane</keyword>
<reference evidence="10 11" key="1">
    <citation type="journal article" date="2024" name="Nat. Commun.">
        <title>Phylogenomics reveals the evolutionary origins of lichenization in chlorophyte algae.</title>
        <authorList>
            <person name="Puginier C."/>
            <person name="Libourel C."/>
            <person name="Otte J."/>
            <person name="Skaloud P."/>
            <person name="Haon M."/>
            <person name="Grisel S."/>
            <person name="Petersen M."/>
            <person name="Berrin J.G."/>
            <person name="Delaux P.M."/>
            <person name="Dal Grande F."/>
            <person name="Keller J."/>
        </authorList>
    </citation>
    <scope>NUCLEOTIDE SEQUENCE [LARGE SCALE GENOMIC DNA]</scope>
    <source>
        <strain evidence="10 11">SAG 245.80</strain>
    </source>
</reference>
<dbReference type="InterPro" id="IPR050673">
    <property type="entry name" value="Mito_inner_translocase_sub"/>
</dbReference>
<keyword evidence="6 8" id="KW-0496">Mitochondrion</keyword>
<evidence type="ECO:0000256" key="5">
    <source>
        <dbReference type="ARBA" id="ARBA00023010"/>
    </source>
</evidence>
<dbReference type="Pfam" id="PF02953">
    <property type="entry name" value="zf-Tim10_DDP"/>
    <property type="match status" value="1"/>
</dbReference>
<feature type="domain" description="Tim10-like" evidence="9">
    <location>
        <begin position="35"/>
        <end position="96"/>
    </location>
</feature>
<dbReference type="SUPFAM" id="SSF144122">
    <property type="entry name" value="Tim10-like"/>
    <property type="match status" value="1"/>
</dbReference>
<keyword evidence="8" id="KW-0143">Chaperone</keyword>
<organism evidence="10 11">
    <name type="scientific">Elliptochloris bilobata</name>
    <dbReference type="NCBI Taxonomy" id="381761"/>
    <lineage>
        <taxon>Eukaryota</taxon>
        <taxon>Viridiplantae</taxon>
        <taxon>Chlorophyta</taxon>
        <taxon>core chlorophytes</taxon>
        <taxon>Trebouxiophyceae</taxon>
        <taxon>Trebouxiophyceae incertae sedis</taxon>
        <taxon>Elliptochloris clade</taxon>
        <taxon>Elliptochloris</taxon>
    </lineage>
</organism>
<keyword evidence="1 8" id="KW-0813">Transport</keyword>
<evidence type="ECO:0000256" key="4">
    <source>
        <dbReference type="ARBA" id="ARBA00022927"/>
    </source>
</evidence>
<dbReference type="GO" id="GO:0046872">
    <property type="term" value="F:metal ion binding"/>
    <property type="evidence" value="ECO:0007669"/>
    <property type="project" value="UniProtKB-KW"/>
</dbReference>
<evidence type="ECO:0000256" key="6">
    <source>
        <dbReference type="ARBA" id="ARBA00023128"/>
    </source>
</evidence>
<evidence type="ECO:0000256" key="8">
    <source>
        <dbReference type="RuleBase" id="RU367043"/>
    </source>
</evidence>
<comment type="domain">
    <text evidence="8">The twin CX3C motif contains 4 conserved Cys residues that form 2 disulfide bonds in the mitochondrial intermembrane space.</text>
</comment>
<evidence type="ECO:0000313" key="11">
    <source>
        <dbReference type="Proteomes" id="UP001445335"/>
    </source>
</evidence>
<keyword evidence="11" id="KW-1185">Reference proteome</keyword>
<sequence>MLSRLPLEQRTCAQSAAMDLGLENLPEPLRNELTQKIEEMQVKDSLRMYNSLVERCFIDCVDSFRRKDLEAAEEKCVQRCCEKFMKHSQRVGMRFHELTSEAEQQMQKIMQQQQLK</sequence>
<comment type="subcellular location">
    <subcellularLocation>
        <location evidence="8">Mitochondrion inner membrane</location>
        <topology evidence="8">Peripheral membrane protein</topology>
        <orientation evidence="8">Intermembrane side</orientation>
    </subcellularLocation>
</comment>
<accession>A0AAW1R0K3</accession>
<evidence type="ECO:0000313" key="10">
    <source>
        <dbReference type="EMBL" id="KAK9827249.1"/>
    </source>
</evidence>
<dbReference type="Proteomes" id="UP001445335">
    <property type="component" value="Unassembled WGS sequence"/>
</dbReference>
<evidence type="ECO:0000259" key="9">
    <source>
        <dbReference type="Pfam" id="PF02953"/>
    </source>
</evidence>
<name>A0AAW1R0K3_9CHLO</name>
<keyword evidence="4 8" id="KW-0653">Protein transport</keyword>
<dbReference type="PANTHER" id="PTHR13172">
    <property type="entry name" value="MITOCHONDRIAL IMPORT INNER MEMBRANE TRANSLOCASE SUBUNIT TIM9B"/>
    <property type="match status" value="1"/>
</dbReference>
<dbReference type="InterPro" id="IPR004217">
    <property type="entry name" value="Tim10-like"/>
</dbReference>
<gene>
    <name evidence="10" type="ORF">WJX81_002882</name>
</gene>
<keyword evidence="7 8" id="KW-1015">Disulfide bond</keyword>
<keyword evidence="8" id="KW-0999">Mitochondrion inner membrane</keyword>
<comment type="subunit">
    <text evidence="8">Heterohexamer.</text>
</comment>
<dbReference type="InterPro" id="IPR035427">
    <property type="entry name" value="Tim10-like_dom_sf"/>
</dbReference>
<proteinExistence type="inferred from homology"/>
<keyword evidence="5 8" id="KW-0811">Translocation</keyword>
<dbReference type="GO" id="GO:0005743">
    <property type="term" value="C:mitochondrial inner membrane"/>
    <property type="evidence" value="ECO:0007669"/>
    <property type="project" value="UniProtKB-SubCell"/>
</dbReference>
<keyword evidence="3" id="KW-0862">Zinc</keyword>
<evidence type="ECO:0000256" key="1">
    <source>
        <dbReference type="ARBA" id="ARBA00022448"/>
    </source>
</evidence>
<evidence type="ECO:0000256" key="7">
    <source>
        <dbReference type="ARBA" id="ARBA00023157"/>
    </source>
</evidence>
<comment type="function">
    <text evidence="8">Mitochondrial intermembrane chaperone that participates in the import and insertion of some multi-pass transmembrane proteins into the mitochondrial inner membrane. Also required for the transfer of beta-barrel precursors from the TOM complex to the sorting and assembly machinery (SAM complex) of the outer membrane. Acts as a chaperone-like protein that protects the hydrophobic precursors from aggregation and guide them through the mitochondrial intermembrane space.</text>
</comment>
<dbReference type="GO" id="GO:0015031">
    <property type="term" value="P:protein transport"/>
    <property type="evidence" value="ECO:0007669"/>
    <property type="project" value="UniProtKB-KW"/>
</dbReference>